<reference evidence="4" key="1">
    <citation type="submission" date="2020-05" db="EMBL/GenBank/DDBJ databases">
        <authorList>
            <person name="Chiriac C."/>
            <person name="Salcher M."/>
            <person name="Ghai R."/>
            <person name="Kavagutti S V."/>
        </authorList>
    </citation>
    <scope>NUCLEOTIDE SEQUENCE</scope>
</reference>
<evidence type="ECO:0000313" key="3">
    <source>
        <dbReference type="EMBL" id="CAB4742265.1"/>
    </source>
</evidence>
<dbReference type="InterPro" id="IPR047057">
    <property type="entry name" value="MerR_fam"/>
</dbReference>
<dbReference type="PRINTS" id="PR00040">
    <property type="entry name" value="HTHMERR"/>
</dbReference>
<dbReference type="PANTHER" id="PTHR30204:SF58">
    <property type="entry name" value="HTH-TYPE TRANSCRIPTIONAL REGULATOR YFMP"/>
    <property type="match status" value="1"/>
</dbReference>
<name>A0A6J6TQ89_9ZZZZ</name>
<sequence>MSERPAFNVAPDTPVYAISIAAQLAGLHPQTLRQYDRLGLVSPKRVGGRNRLYSADDISRLREIADLSAEGLSLEGIRRVLALEGEVKRLRGRLAEYHREKTSTALVVWRPKRTK</sequence>
<feature type="domain" description="HTH merR-type" evidence="2">
    <location>
        <begin position="15"/>
        <end position="83"/>
    </location>
</feature>
<proteinExistence type="predicted"/>
<dbReference type="InterPro" id="IPR009061">
    <property type="entry name" value="DNA-bd_dom_put_sf"/>
</dbReference>
<dbReference type="SUPFAM" id="SSF46955">
    <property type="entry name" value="Putative DNA-binding domain"/>
    <property type="match status" value="1"/>
</dbReference>
<dbReference type="EMBL" id="CAEZYW010000113">
    <property type="protein sequence ID" value="CAB4742265.1"/>
    <property type="molecule type" value="Genomic_DNA"/>
</dbReference>
<protein>
    <submittedName>
        <fullName evidence="4">Unannotated protein</fullName>
    </submittedName>
</protein>
<accession>A0A6J6TQ89</accession>
<organism evidence="4">
    <name type="scientific">freshwater metagenome</name>
    <dbReference type="NCBI Taxonomy" id="449393"/>
    <lineage>
        <taxon>unclassified sequences</taxon>
        <taxon>metagenomes</taxon>
        <taxon>ecological metagenomes</taxon>
    </lineage>
</organism>
<dbReference type="EMBL" id="CAEZYZ010000112">
    <property type="protein sequence ID" value="CAB4749326.1"/>
    <property type="molecule type" value="Genomic_DNA"/>
</dbReference>
<gene>
    <name evidence="3" type="ORF">UFOPK2786_00840</name>
    <name evidence="4" type="ORF">UFOPK2810_00765</name>
</gene>
<dbReference type="SMART" id="SM00422">
    <property type="entry name" value="HTH_MERR"/>
    <property type="match status" value="1"/>
</dbReference>
<dbReference type="Pfam" id="PF13411">
    <property type="entry name" value="MerR_1"/>
    <property type="match status" value="1"/>
</dbReference>
<dbReference type="GO" id="GO:0003700">
    <property type="term" value="F:DNA-binding transcription factor activity"/>
    <property type="evidence" value="ECO:0007669"/>
    <property type="project" value="InterPro"/>
</dbReference>
<evidence type="ECO:0000313" key="4">
    <source>
        <dbReference type="EMBL" id="CAB4749326.1"/>
    </source>
</evidence>
<dbReference type="PANTHER" id="PTHR30204">
    <property type="entry name" value="REDOX-CYCLING DRUG-SENSING TRANSCRIPTIONAL ACTIVATOR SOXR"/>
    <property type="match status" value="1"/>
</dbReference>
<dbReference type="GO" id="GO:0003677">
    <property type="term" value="F:DNA binding"/>
    <property type="evidence" value="ECO:0007669"/>
    <property type="project" value="UniProtKB-KW"/>
</dbReference>
<dbReference type="PROSITE" id="PS00552">
    <property type="entry name" value="HTH_MERR_1"/>
    <property type="match status" value="1"/>
</dbReference>
<dbReference type="PROSITE" id="PS50937">
    <property type="entry name" value="HTH_MERR_2"/>
    <property type="match status" value="1"/>
</dbReference>
<evidence type="ECO:0000259" key="2">
    <source>
        <dbReference type="PROSITE" id="PS50937"/>
    </source>
</evidence>
<dbReference type="Gene3D" id="1.10.1660.10">
    <property type="match status" value="1"/>
</dbReference>
<keyword evidence="1" id="KW-0238">DNA-binding</keyword>
<dbReference type="NCBIfam" id="NF047375">
    <property type="entry name" value="HeatShock_HspR"/>
    <property type="match status" value="1"/>
</dbReference>
<dbReference type="AlphaFoldDB" id="A0A6J6TQ89"/>
<dbReference type="InterPro" id="IPR000551">
    <property type="entry name" value="MerR-type_HTH_dom"/>
</dbReference>
<evidence type="ECO:0000256" key="1">
    <source>
        <dbReference type="ARBA" id="ARBA00023125"/>
    </source>
</evidence>